<dbReference type="PANTHER" id="PTHR45835:SF103">
    <property type="entry name" value="RNA-DIRECTED DNA POLYMERASE"/>
    <property type="match status" value="1"/>
</dbReference>
<dbReference type="Proteomes" id="UP001151760">
    <property type="component" value="Unassembled WGS sequence"/>
</dbReference>
<name>A0ABQ5AX42_9ASTR</name>
<dbReference type="Gene3D" id="3.30.420.10">
    <property type="entry name" value="Ribonuclease H-like superfamily/Ribonuclease H"/>
    <property type="match status" value="1"/>
</dbReference>
<proteinExistence type="predicted"/>
<evidence type="ECO:0000313" key="3">
    <source>
        <dbReference type="Proteomes" id="UP001151760"/>
    </source>
</evidence>
<comment type="caution">
    <text evidence="2">The sequence shown here is derived from an EMBL/GenBank/DDBJ whole genome shotgun (WGS) entry which is preliminary data.</text>
</comment>
<feature type="compositionally biased region" description="Acidic residues" evidence="1">
    <location>
        <begin position="200"/>
        <end position="212"/>
    </location>
</feature>
<dbReference type="EMBL" id="BQNB010012606">
    <property type="protein sequence ID" value="GJT05669.1"/>
    <property type="molecule type" value="Genomic_DNA"/>
</dbReference>
<feature type="region of interest" description="Disordered" evidence="1">
    <location>
        <begin position="199"/>
        <end position="219"/>
    </location>
</feature>
<evidence type="ECO:0000256" key="1">
    <source>
        <dbReference type="SAM" id="MobiDB-lite"/>
    </source>
</evidence>
<gene>
    <name evidence="2" type="ORF">Tco_0840131</name>
</gene>
<organism evidence="2 3">
    <name type="scientific">Tanacetum coccineum</name>
    <dbReference type="NCBI Taxonomy" id="301880"/>
    <lineage>
        <taxon>Eukaryota</taxon>
        <taxon>Viridiplantae</taxon>
        <taxon>Streptophyta</taxon>
        <taxon>Embryophyta</taxon>
        <taxon>Tracheophyta</taxon>
        <taxon>Spermatophyta</taxon>
        <taxon>Magnoliopsida</taxon>
        <taxon>eudicotyledons</taxon>
        <taxon>Gunneridae</taxon>
        <taxon>Pentapetalae</taxon>
        <taxon>asterids</taxon>
        <taxon>campanulids</taxon>
        <taxon>Asterales</taxon>
        <taxon>Asteraceae</taxon>
        <taxon>Asteroideae</taxon>
        <taxon>Anthemideae</taxon>
        <taxon>Anthemidinae</taxon>
        <taxon>Tanacetum</taxon>
    </lineage>
</organism>
<dbReference type="GO" id="GO:0003964">
    <property type="term" value="F:RNA-directed DNA polymerase activity"/>
    <property type="evidence" value="ECO:0007669"/>
    <property type="project" value="UniProtKB-KW"/>
</dbReference>
<evidence type="ECO:0000313" key="2">
    <source>
        <dbReference type="EMBL" id="GJT05669.1"/>
    </source>
</evidence>
<dbReference type="PANTHER" id="PTHR45835">
    <property type="entry name" value="YALI0A06105P"/>
    <property type="match status" value="1"/>
</dbReference>
<keyword evidence="3" id="KW-1185">Reference proteome</keyword>
<accession>A0ABQ5AX42</accession>
<reference evidence="2" key="2">
    <citation type="submission" date="2022-01" db="EMBL/GenBank/DDBJ databases">
        <authorList>
            <person name="Yamashiro T."/>
            <person name="Shiraishi A."/>
            <person name="Satake H."/>
            <person name="Nakayama K."/>
        </authorList>
    </citation>
    <scope>NUCLEOTIDE SEQUENCE</scope>
</reference>
<sequence length="219" mass="24854">MRQRRWIELLSDYDSGYFVYHPGKANVVADALSMKDKEPIRVRALVVTVHNNLPEQIQNAQVEACKEDNIGAEGFLGEGEPFKVRSDGTKSLKGRCLTCAKVKAKHQKPSGLLQQPEIPVWKWERITMDFITKLPRTSSGYDSIWVIVDRLTKSAHFILMNEKYKMEKLTRLYLKEIGCSSYSVMASLLPYLQAIIADSNPEEDKEDPEEDPADHPADG</sequence>
<keyword evidence="2" id="KW-0548">Nucleotidyltransferase</keyword>
<dbReference type="InterPro" id="IPR012337">
    <property type="entry name" value="RNaseH-like_sf"/>
</dbReference>
<dbReference type="InterPro" id="IPR036397">
    <property type="entry name" value="RNaseH_sf"/>
</dbReference>
<protein>
    <submittedName>
        <fullName evidence="2">Reverse transcriptase domain-containing protein</fullName>
    </submittedName>
</protein>
<dbReference type="SUPFAM" id="SSF53098">
    <property type="entry name" value="Ribonuclease H-like"/>
    <property type="match status" value="1"/>
</dbReference>
<keyword evidence="2" id="KW-0808">Transferase</keyword>
<keyword evidence="2" id="KW-0695">RNA-directed DNA polymerase</keyword>
<reference evidence="2" key="1">
    <citation type="journal article" date="2022" name="Int. J. Mol. Sci.">
        <title>Draft Genome of Tanacetum Coccineum: Genomic Comparison of Closely Related Tanacetum-Family Plants.</title>
        <authorList>
            <person name="Yamashiro T."/>
            <person name="Shiraishi A."/>
            <person name="Nakayama K."/>
            <person name="Satake H."/>
        </authorList>
    </citation>
    <scope>NUCLEOTIDE SEQUENCE</scope>
</reference>